<name>A0ABY6L3Y3_9ARAC</name>
<evidence type="ECO:0000313" key="3">
    <source>
        <dbReference type="Proteomes" id="UP001235939"/>
    </source>
</evidence>
<reference evidence="2 3" key="1">
    <citation type="submission" date="2022-01" db="EMBL/GenBank/DDBJ databases">
        <title>A chromosomal length assembly of Cordylochernes scorpioides.</title>
        <authorList>
            <person name="Zeh D."/>
            <person name="Zeh J."/>
        </authorList>
    </citation>
    <scope>NUCLEOTIDE SEQUENCE [LARGE SCALE GENOMIC DNA]</scope>
    <source>
        <strain evidence="2">IN4F17</strain>
        <tissue evidence="2">Whole Body</tissue>
    </source>
</reference>
<gene>
    <name evidence="2" type="ORF">LAZ67_13001555</name>
</gene>
<proteinExistence type="predicted"/>
<feature type="compositionally biased region" description="Basic and acidic residues" evidence="1">
    <location>
        <begin position="120"/>
        <end position="129"/>
    </location>
</feature>
<feature type="region of interest" description="Disordered" evidence="1">
    <location>
        <begin position="120"/>
        <end position="180"/>
    </location>
</feature>
<organism evidence="2 3">
    <name type="scientific">Cordylochernes scorpioides</name>
    <dbReference type="NCBI Taxonomy" id="51811"/>
    <lineage>
        <taxon>Eukaryota</taxon>
        <taxon>Metazoa</taxon>
        <taxon>Ecdysozoa</taxon>
        <taxon>Arthropoda</taxon>
        <taxon>Chelicerata</taxon>
        <taxon>Arachnida</taxon>
        <taxon>Pseudoscorpiones</taxon>
        <taxon>Cheliferoidea</taxon>
        <taxon>Chernetidae</taxon>
        <taxon>Cordylochernes</taxon>
    </lineage>
</organism>
<keyword evidence="3" id="KW-1185">Reference proteome</keyword>
<evidence type="ECO:0000313" key="2">
    <source>
        <dbReference type="EMBL" id="UYV75851.1"/>
    </source>
</evidence>
<protein>
    <submittedName>
        <fullName evidence="2">Uncharacterized protein</fullName>
    </submittedName>
</protein>
<feature type="compositionally biased region" description="Polar residues" evidence="1">
    <location>
        <begin position="168"/>
        <end position="177"/>
    </location>
</feature>
<feature type="region of interest" description="Disordered" evidence="1">
    <location>
        <begin position="255"/>
        <end position="298"/>
    </location>
</feature>
<evidence type="ECO:0000256" key="1">
    <source>
        <dbReference type="SAM" id="MobiDB-lite"/>
    </source>
</evidence>
<accession>A0ABY6L3Y3</accession>
<dbReference type="Proteomes" id="UP001235939">
    <property type="component" value="Chromosome 13"/>
</dbReference>
<sequence length="298" mass="34612">MGSKINRYRNFTENMFEISRKNDLRLKSLEDHDDMLERKIRKNNLIFYVESEITRFHRLSRKTNAPILVEIPKLITRISLLRNSYKFRDDNIFVNKDYTLKTREQRRNLISRKRELSEKGIRPKLRDNKPLANGQKYEVFDGRVDAPDGCPPEPRTGPKKKRPRDPTSRTPQGTTRWSKPFYSYGIGPLKNIPRLAKDPTTTQLGSRKLENKSHCKMWSNPYEGSASRFVPGATEVPDFISEELHTTGVIVTTRLPTETFPGKNQKERRVYVTVSRPQNEGPRPSPRFGVQSQQPSIA</sequence>
<dbReference type="EMBL" id="CP092875">
    <property type="protein sequence ID" value="UYV75851.1"/>
    <property type="molecule type" value="Genomic_DNA"/>
</dbReference>